<reference evidence="1 2" key="1">
    <citation type="submission" date="2014-02" db="EMBL/GenBank/DDBJ databases">
        <title>Single nucleus genome sequencing reveals high similarity among nuclei of an endomycorrhizal fungus.</title>
        <authorList>
            <person name="Lin K."/>
            <person name="Geurts R."/>
            <person name="Zhang Z."/>
            <person name="Limpens E."/>
            <person name="Saunders D.G."/>
            <person name="Mu D."/>
            <person name="Pang E."/>
            <person name="Cao H."/>
            <person name="Cha H."/>
            <person name="Lin T."/>
            <person name="Zhou Q."/>
            <person name="Shang Y."/>
            <person name="Li Y."/>
            <person name="Ivanov S."/>
            <person name="Sharma T."/>
            <person name="Velzen R.V."/>
            <person name="Ruijter N.D."/>
            <person name="Aanen D.K."/>
            <person name="Win J."/>
            <person name="Kamoun S."/>
            <person name="Bisseling T."/>
            <person name="Huang S."/>
        </authorList>
    </citation>
    <scope>NUCLEOTIDE SEQUENCE [LARGE SCALE GENOMIC DNA]</scope>
    <source>
        <strain evidence="2">DAOM197198w</strain>
    </source>
</reference>
<organism evidence="1 2">
    <name type="scientific">Rhizophagus irregularis (strain DAOM 197198w)</name>
    <name type="common">Glomus intraradices</name>
    <dbReference type="NCBI Taxonomy" id="1432141"/>
    <lineage>
        <taxon>Eukaryota</taxon>
        <taxon>Fungi</taxon>
        <taxon>Fungi incertae sedis</taxon>
        <taxon>Mucoromycota</taxon>
        <taxon>Glomeromycotina</taxon>
        <taxon>Glomeromycetes</taxon>
        <taxon>Glomerales</taxon>
        <taxon>Glomeraceae</taxon>
        <taxon>Rhizophagus</taxon>
    </lineage>
</organism>
<dbReference type="EMBL" id="JEMT01019897">
    <property type="protein sequence ID" value="EXX65985.1"/>
    <property type="molecule type" value="Genomic_DNA"/>
</dbReference>
<evidence type="ECO:0000313" key="2">
    <source>
        <dbReference type="Proteomes" id="UP000022910"/>
    </source>
</evidence>
<dbReference type="OrthoDB" id="2312303at2759"/>
<proteinExistence type="predicted"/>
<evidence type="ECO:0000313" key="1">
    <source>
        <dbReference type="EMBL" id="EXX65985.1"/>
    </source>
</evidence>
<accession>A0A015JFU6</accession>
<sequence>MDKEEFNKILIDELKLLFLKTRSPSNDFLEILLKSINPAMNYSQIEEYIKICKGKFSDFRYNYKKEILNKARNLEGYFRNIKLEEFESLLNDIITENDCRQILASHLSCVYKESFEGNEVSLNELTNFVTKSMLIGIKSFYIPNFNVKEELKKLDYCTSSVRLQSRYHTNIVYNMD</sequence>
<gene>
    <name evidence="1" type="ORF">RirG_128070</name>
</gene>
<name>A0A015JFU6_RHIIW</name>
<comment type="caution">
    <text evidence="1">The sequence shown here is derived from an EMBL/GenBank/DDBJ whole genome shotgun (WGS) entry which is preliminary data.</text>
</comment>
<protein>
    <submittedName>
        <fullName evidence="1">Uncharacterized protein</fullName>
    </submittedName>
</protein>
<dbReference type="Proteomes" id="UP000022910">
    <property type="component" value="Unassembled WGS sequence"/>
</dbReference>
<dbReference type="AlphaFoldDB" id="A0A015JFU6"/>
<dbReference type="HOGENOM" id="CLU_130555_0_0_1"/>
<keyword evidence="2" id="KW-1185">Reference proteome</keyword>